<dbReference type="EMBL" id="JACIDX010000008">
    <property type="protein sequence ID" value="MBB3955375.1"/>
    <property type="molecule type" value="Genomic_DNA"/>
</dbReference>
<keyword evidence="4" id="KW-0249">Electron transport</keyword>
<dbReference type="GO" id="GO:0020037">
    <property type="term" value="F:heme binding"/>
    <property type="evidence" value="ECO:0007669"/>
    <property type="project" value="InterPro"/>
</dbReference>
<keyword evidence="5 6" id="KW-0408">Iron</keyword>
<dbReference type="GO" id="GO:0022900">
    <property type="term" value="P:electron transport chain"/>
    <property type="evidence" value="ECO:0007669"/>
    <property type="project" value="InterPro"/>
</dbReference>
<keyword evidence="3 6" id="KW-0479">Metal-binding</keyword>
<dbReference type="AlphaFoldDB" id="A0A7W6G6Q3"/>
<sequence length="150" mass="14971">MRKISMMIGALALGVAVAAQAAAPAQTIEARQKSLKEMGKAMKGAGDSFKSGNPDAAVIKASAATVAGYADKLGTWFPKGTGAEAGVKTAAKAEIWSDQAGFKKAAADFSAAAKGFKTAADSGDLAAAGKAMGALGGTCKGCHEKFKNKD</sequence>
<proteinExistence type="predicted"/>
<evidence type="ECO:0000256" key="6">
    <source>
        <dbReference type="PIRSR" id="PIRSR000027-1"/>
    </source>
</evidence>
<evidence type="ECO:0000313" key="9">
    <source>
        <dbReference type="EMBL" id="MBB3955375.1"/>
    </source>
</evidence>
<comment type="caution">
    <text evidence="9">The sequence shown here is derived from an EMBL/GenBank/DDBJ whole genome shotgun (WGS) entry which is preliminary data.</text>
</comment>
<dbReference type="GO" id="GO:0005506">
    <property type="term" value="F:iron ion binding"/>
    <property type="evidence" value="ECO:0007669"/>
    <property type="project" value="InterPro"/>
</dbReference>
<evidence type="ECO:0000256" key="4">
    <source>
        <dbReference type="ARBA" id="ARBA00022982"/>
    </source>
</evidence>
<dbReference type="Gene3D" id="1.20.120.10">
    <property type="entry name" value="Cytochrome c/b562"/>
    <property type="match status" value="1"/>
</dbReference>
<feature type="chain" id="PRO_5031535729" evidence="8">
    <location>
        <begin position="22"/>
        <end position="150"/>
    </location>
</feature>
<reference evidence="9 10" key="1">
    <citation type="submission" date="2020-08" db="EMBL/GenBank/DDBJ databases">
        <title>Genomic Encyclopedia of Type Strains, Phase IV (KMG-IV): sequencing the most valuable type-strain genomes for metagenomic binning, comparative biology and taxonomic classification.</title>
        <authorList>
            <person name="Goeker M."/>
        </authorList>
    </citation>
    <scope>NUCLEOTIDE SEQUENCE [LARGE SCALE GENOMIC DNA]</scope>
    <source>
        <strain evidence="9 10">DSM 27057</strain>
    </source>
</reference>
<dbReference type="InterPro" id="IPR002321">
    <property type="entry name" value="Cyt_c_II"/>
</dbReference>
<evidence type="ECO:0000256" key="2">
    <source>
        <dbReference type="ARBA" id="ARBA00022617"/>
    </source>
</evidence>
<feature type="binding site" description="covalent" evidence="7">
    <location>
        <position position="142"/>
    </location>
    <ligand>
        <name>heme c</name>
        <dbReference type="ChEBI" id="CHEBI:61717"/>
    </ligand>
</feature>
<feature type="binding site" description="axial binding residue" evidence="6">
    <location>
        <position position="143"/>
    </location>
    <ligand>
        <name>heme c</name>
        <dbReference type="ChEBI" id="CHEBI:61717"/>
    </ligand>
    <ligandPart>
        <name>Fe</name>
        <dbReference type="ChEBI" id="CHEBI:18248"/>
    </ligandPart>
</feature>
<feature type="binding site" description="covalent" evidence="7">
    <location>
        <position position="139"/>
    </location>
    <ligand>
        <name>heme c</name>
        <dbReference type="ChEBI" id="CHEBI:61717"/>
    </ligand>
</feature>
<gene>
    <name evidence="9" type="ORF">GGR38_002329</name>
</gene>
<evidence type="ECO:0000256" key="3">
    <source>
        <dbReference type="ARBA" id="ARBA00022723"/>
    </source>
</evidence>
<dbReference type="InterPro" id="IPR015984">
    <property type="entry name" value="Cyt_c_prime_subgr"/>
</dbReference>
<comment type="PTM">
    <text evidence="7">Binds 1 heme group per subunit.</text>
</comment>
<keyword evidence="1" id="KW-0813">Transport</keyword>
<dbReference type="GO" id="GO:0009055">
    <property type="term" value="F:electron transfer activity"/>
    <property type="evidence" value="ECO:0007669"/>
    <property type="project" value="InterPro"/>
</dbReference>
<dbReference type="PIRSF" id="PIRSF000027">
    <property type="entry name" value="Cytc_c_prime"/>
    <property type="match status" value="1"/>
</dbReference>
<evidence type="ECO:0000256" key="8">
    <source>
        <dbReference type="SAM" id="SignalP"/>
    </source>
</evidence>
<dbReference type="RefSeq" id="WP_183625650.1">
    <property type="nucleotide sequence ID" value="NZ_JACIDX010000008.1"/>
</dbReference>
<dbReference type="InterPro" id="IPR010980">
    <property type="entry name" value="Cyt_c/b562"/>
</dbReference>
<feature type="signal peptide" evidence="8">
    <location>
        <begin position="1"/>
        <end position="21"/>
    </location>
</feature>
<dbReference type="Pfam" id="PF01322">
    <property type="entry name" value="Cytochrom_C_2"/>
    <property type="match status" value="1"/>
</dbReference>
<keyword evidence="2 7" id="KW-0349">Heme</keyword>
<dbReference type="GO" id="GO:0042597">
    <property type="term" value="C:periplasmic space"/>
    <property type="evidence" value="ECO:0007669"/>
    <property type="project" value="InterPro"/>
</dbReference>
<evidence type="ECO:0000313" key="10">
    <source>
        <dbReference type="Proteomes" id="UP000548867"/>
    </source>
</evidence>
<evidence type="ECO:0000256" key="5">
    <source>
        <dbReference type="ARBA" id="ARBA00023004"/>
    </source>
</evidence>
<evidence type="ECO:0000256" key="7">
    <source>
        <dbReference type="PIRSR" id="PIRSR000027-2"/>
    </source>
</evidence>
<dbReference type="PRINTS" id="PR00608">
    <property type="entry name" value="CYTCHROMECII"/>
</dbReference>
<protein>
    <submittedName>
        <fullName evidence="9">Cytochrome c556</fullName>
    </submittedName>
</protein>
<dbReference type="PROSITE" id="PS51009">
    <property type="entry name" value="CYTCII"/>
    <property type="match status" value="1"/>
</dbReference>
<keyword evidence="10" id="KW-1185">Reference proteome</keyword>
<dbReference type="Proteomes" id="UP000548867">
    <property type="component" value="Unassembled WGS sequence"/>
</dbReference>
<organism evidence="9 10">
    <name type="scientific">Novosphingobium sediminicola</name>
    <dbReference type="NCBI Taxonomy" id="563162"/>
    <lineage>
        <taxon>Bacteria</taxon>
        <taxon>Pseudomonadati</taxon>
        <taxon>Pseudomonadota</taxon>
        <taxon>Alphaproteobacteria</taxon>
        <taxon>Sphingomonadales</taxon>
        <taxon>Sphingomonadaceae</taxon>
        <taxon>Novosphingobium</taxon>
    </lineage>
</organism>
<keyword evidence="8" id="KW-0732">Signal</keyword>
<dbReference type="SUPFAM" id="SSF47175">
    <property type="entry name" value="Cytochromes"/>
    <property type="match status" value="1"/>
</dbReference>
<name>A0A7W6G6Q3_9SPHN</name>
<accession>A0A7W6G6Q3</accession>
<dbReference type="InterPro" id="IPR012127">
    <property type="entry name" value="Cyt_c_prime"/>
</dbReference>
<evidence type="ECO:0000256" key="1">
    <source>
        <dbReference type="ARBA" id="ARBA00022448"/>
    </source>
</evidence>